<proteinExistence type="predicted"/>
<accession>A0ABS6EQ53</accession>
<keyword evidence="2" id="KW-1185">Reference proteome</keyword>
<sequence>MNDKERYIMLGLNDIASSLSEYIKFAMFSAKTALEELESPRADHTRIKTALEIVLDYLRLATDRNNELPGWLDDMRKELTKNE</sequence>
<dbReference type="EMBL" id="JAHLQI010000002">
    <property type="protein sequence ID" value="MBU5489799.1"/>
    <property type="molecule type" value="Genomic_DNA"/>
</dbReference>
<evidence type="ECO:0000313" key="2">
    <source>
        <dbReference type="Proteomes" id="UP000783588"/>
    </source>
</evidence>
<evidence type="ECO:0000313" key="1">
    <source>
        <dbReference type="EMBL" id="MBU5489799.1"/>
    </source>
</evidence>
<gene>
    <name evidence="1" type="ORF">KQI75_04025</name>
</gene>
<organism evidence="1 2">
    <name type="scientific">Butyricicoccus intestinisimiae</name>
    <dbReference type="NCBI Taxonomy" id="2841509"/>
    <lineage>
        <taxon>Bacteria</taxon>
        <taxon>Bacillati</taxon>
        <taxon>Bacillota</taxon>
        <taxon>Clostridia</taxon>
        <taxon>Eubacteriales</taxon>
        <taxon>Butyricicoccaceae</taxon>
        <taxon>Butyricicoccus</taxon>
    </lineage>
</organism>
<name>A0ABS6EQ53_9FIRM</name>
<dbReference type="Proteomes" id="UP000783588">
    <property type="component" value="Unassembled WGS sequence"/>
</dbReference>
<reference evidence="1 2" key="1">
    <citation type="submission" date="2021-06" db="EMBL/GenBank/DDBJ databases">
        <authorList>
            <person name="Sun Q."/>
            <person name="Li D."/>
        </authorList>
    </citation>
    <scope>NUCLEOTIDE SEQUENCE [LARGE SCALE GENOMIC DNA]</scope>
    <source>
        <strain evidence="1 2">MSJd-7</strain>
    </source>
</reference>
<comment type="caution">
    <text evidence="1">The sequence shown here is derived from an EMBL/GenBank/DDBJ whole genome shotgun (WGS) entry which is preliminary data.</text>
</comment>
<dbReference type="RefSeq" id="WP_216469453.1">
    <property type="nucleotide sequence ID" value="NZ_JAHLQI010000002.1"/>
</dbReference>
<protein>
    <submittedName>
        <fullName evidence="1">Uncharacterized protein</fullName>
    </submittedName>
</protein>